<dbReference type="Proteomes" id="UP000250153">
    <property type="component" value="Chromosome"/>
</dbReference>
<sequence>MLKNMDSGQKGSNTKGLATQKDGNVASELPALGDETEVKGLGALLAALACTPLFLAAKGKKRKN</sequence>
<dbReference type="AlphaFoldDB" id="A0AAD0KZ70"/>
<feature type="transmembrane region" description="Helical" evidence="2">
    <location>
        <begin position="40"/>
        <end position="57"/>
    </location>
</feature>
<accession>A0AAD0KZ70</accession>
<evidence type="ECO:0000256" key="1">
    <source>
        <dbReference type="SAM" id="MobiDB-lite"/>
    </source>
</evidence>
<keyword evidence="2" id="KW-1133">Transmembrane helix</keyword>
<dbReference type="Proteomes" id="UP000250143">
    <property type="component" value="Chromosome"/>
</dbReference>
<dbReference type="GeneID" id="48467345"/>
<reference evidence="5 6" key="1">
    <citation type="submission" date="2017-09" db="EMBL/GenBank/DDBJ databases">
        <title>Predominant Lactobacillus spp. isolated from feces of mice subjected to short-term calorie restriction.</title>
        <authorList>
            <person name="Zhang C."/>
            <person name="Zhao L."/>
            <person name="Pan F."/>
        </authorList>
    </citation>
    <scope>NUCLEOTIDE SEQUENCE [LARGE SCALE GENOMIC DNA]</scope>
    <source>
        <strain evidence="4 5">CR141</strain>
        <strain evidence="3 6">CR147</strain>
    </source>
</reference>
<gene>
    <name evidence="4" type="ORF">CPQ89_02980</name>
    <name evidence="3" type="ORF">CPS94_09310</name>
</gene>
<keyword evidence="2" id="KW-0472">Membrane</keyword>
<evidence type="ECO:0000313" key="6">
    <source>
        <dbReference type="Proteomes" id="UP000250153"/>
    </source>
</evidence>
<feature type="region of interest" description="Disordered" evidence="1">
    <location>
        <begin position="1"/>
        <end position="23"/>
    </location>
</feature>
<dbReference type="RefSeq" id="WP_112193971.1">
    <property type="nucleotide sequence ID" value="NZ_CP023565.1"/>
</dbReference>
<dbReference type="KEGG" id="lmur:CPS94_09310"/>
<evidence type="ECO:0000256" key="2">
    <source>
        <dbReference type="SAM" id="Phobius"/>
    </source>
</evidence>
<dbReference type="EMBL" id="CP023566">
    <property type="protein sequence ID" value="AWZ40076.1"/>
    <property type="molecule type" value="Genomic_DNA"/>
</dbReference>
<evidence type="ECO:0000313" key="4">
    <source>
        <dbReference type="EMBL" id="AWZ40076.1"/>
    </source>
</evidence>
<name>A0AAD0KZ70_9LACO</name>
<organism evidence="3 6">
    <name type="scientific">Ligilactobacillus murinus</name>
    <dbReference type="NCBI Taxonomy" id="1622"/>
    <lineage>
        <taxon>Bacteria</taxon>
        <taxon>Bacillati</taxon>
        <taxon>Bacillota</taxon>
        <taxon>Bacilli</taxon>
        <taxon>Lactobacillales</taxon>
        <taxon>Lactobacillaceae</taxon>
        <taxon>Ligilactobacillus</taxon>
    </lineage>
</organism>
<feature type="compositionally biased region" description="Polar residues" evidence="1">
    <location>
        <begin position="1"/>
        <end position="17"/>
    </location>
</feature>
<dbReference type="EMBL" id="CP023565">
    <property type="protein sequence ID" value="AWZ39106.1"/>
    <property type="molecule type" value="Genomic_DNA"/>
</dbReference>
<evidence type="ECO:0000313" key="3">
    <source>
        <dbReference type="EMBL" id="AWZ39106.1"/>
    </source>
</evidence>
<evidence type="ECO:0000313" key="5">
    <source>
        <dbReference type="Proteomes" id="UP000250143"/>
    </source>
</evidence>
<keyword evidence="5" id="KW-1185">Reference proteome</keyword>
<keyword evidence="2" id="KW-0812">Transmembrane</keyword>
<protein>
    <submittedName>
        <fullName evidence="3">Uncharacterized protein</fullName>
    </submittedName>
</protein>
<proteinExistence type="predicted"/>